<dbReference type="Proteomes" id="UP000635384">
    <property type="component" value="Unassembled WGS sequence"/>
</dbReference>
<dbReference type="EMBL" id="JACXLC010000001">
    <property type="protein sequence ID" value="MBD2842238.1"/>
    <property type="molecule type" value="Genomic_DNA"/>
</dbReference>
<feature type="transmembrane region" description="Helical" evidence="1">
    <location>
        <begin position="99"/>
        <end position="121"/>
    </location>
</feature>
<evidence type="ECO:0000256" key="1">
    <source>
        <dbReference type="SAM" id="Phobius"/>
    </source>
</evidence>
<sequence length="157" mass="17275">MPGEESLRSNEPETKETHINWRLPNFFTYALFVLLLIALNTESPGQYFDSIEDSDINSVTVGVLAILTRWNATLYADRVDAFNPPTPLDAKRANEQVKALANAINAIAAAALIAVCVKQLPLDEPNYTLIVITAGFAFWVHTGGRNLLGRLKDESTS</sequence>
<comment type="caution">
    <text evidence="2">The sequence shown here is derived from an EMBL/GenBank/DDBJ whole genome shotgun (WGS) entry which is preliminary data.</text>
</comment>
<feature type="transmembrane region" description="Helical" evidence="1">
    <location>
        <begin position="127"/>
        <end position="148"/>
    </location>
</feature>
<keyword evidence="1" id="KW-0812">Transmembrane</keyword>
<name>A0ABR8KT20_9SPHN</name>
<feature type="transmembrane region" description="Helical" evidence="1">
    <location>
        <begin position="20"/>
        <end position="39"/>
    </location>
</feature>
<accession>A0ABR8KT20</accession>
<keyword evidence="1" id="KW-0472">Membrane</keyword>
<protein>
    <submittedName>
        <fullName evidence="2">Uncharacterized protein</fullName>
    </submittedName>
</protein>
<reference evidence="2 3" key="1">
    <citation type="submission" date="2020-09" db="EMBL/GenBank/DDBJ databases">
        <authorList>
            <person name="Yoon J.-W."/>
        </authorList>
    </citation>
    <scope>NUCLEOTIDE SEQUENCE [LARGE SCALE GENOMIC DNA]</scope>
    <source>
        <strain evidence="2 3">KMU-140</strain>
    </source>
</reference>
<evidence type="ECO:0000313" key="2">
    <source>
        <dbReference type="EMBL" id="MBD2842238.1"/>
    </source>
</evidence>
<gene>
    <name evidence="2" type="ORF">IB285_08225</name>
</gene>
<keyword evidence="1" id="KW-1133">Transmembrane helix</keyword>
<keyword evidence="3" id="KW-1185">Reference proteome</keyword>
<evidence type="ECO:0000313" key="3">
    <source>
        <dbReference type="Proteomes" id="UP000635384"/>
    </source>
</evidence>
<organism evidence="2 3">
    <name type="scientific">Erythrobacter rubeus</name>
    <dbReference type="NCBI Taxonomy" id="2760803"/>
    <lineage>
        <taxon>Bacteria</taxon>
        <taxon>Pseudomonadati</taxon>
        <taxon>Pseudomonadota</taxon>
        <taxon>Alphaproteobacteria</taxon>
        <taxon>Sphingomonadales</taxon>
        <taxon>Erythrobacteraceae</taxon>
        <taxon>Erythrobacter/Porphyrobacter group</taxon>
        <taxon>Erythrobacter</taxon>
    </lineage>
</organism>
<proteinExistence type="predicted"/>